<gene>
    <name evidence="1" type="ORF">C4K03_5810</name>
</gene>
<dbReference type="AlphaFoldDB" id="A0A3G7UET1"/>
<dbReference type="Proteomes" id="UP000268696">
    <property type="component" value="Chromosome"/>
</dbReference>
<evidence type="ECO:0000313" key="2">
    <source>
        <dbReference type="Proteomes" id="UP000268696"/>
    </source>
</evidence>
<name>A0A3G7UET1_9PSED</name>
<dbReference type="EMBL" id="CP027754">
    <property type="protein sequence ID" value="AZE57917.1"/>
    <property type="molecule type" value="Genomic_DNA"/>
</dbReference>
<organism evidence="1 2">
    <name type="scientific">Pseudomonas synxantha</name>
    <dbReference type="NCBI Taxonomy" id="47883"/>
    <lineage>
        <taxon>Bacteria</taxon>
        <taxon>Pseudomonadati</taxon>
        <taxon>Pseudomonadota</taxon>
        <taxon>Gammaproteobacteria</taxon>
        <taxon>Pseudomonadales</taxon>
        <taxon>Pseudomonadaceae</taxon>
        <taxon>Pseudomonas</taxon>
    </lineage>
</organism>
<reference evidence="1 2" key="1">
    <citation type="submission" date="2018-03" db="EMBL/GenBank/DDBJ databases">
        <title>Diversity of phytobeneficial traits revealed by whole-genome analysis of worldwide-isolated phenazine-producing Pseudomonas spp.</title>
        <authorList>
            <person name="Biessy A."/>
            <person name="Novinscak A."/>
            <person name="Blom J."/>
            <person name="Leger G."/>
            <person name="Thomashow L.S."/>
            <person name="Cazorla F.M."/>
            <person name="Josic D."/>
            <person name="Filion M."/>
        </authorList>
    </citation>
    <scope>NUCLEOTIDE SEQUENCE [LARGE SCALE GENOMIC DNA]</scope>
    <source>
        <strain evidence="1 2">30B</strain>
    </source>
</reference>
<sequence length="55" mass="6342">MAYSTERTPYPQMHQQTMGATLSSLWKSAQKLHESGFPGFQSKKTPKLFNFRSTF</sequence>
<evidence type="ECO:0000313" key="1">
    <source>
        <dbReference type="EMBL" id="AZE57917.1"/>
    </source>
</evidence>
<protein>
    <submittedName>
        <fullName evidence="1">Uncharacterized protein</fullName>
    </submittedName>
</protein>
<accession>A0A3G7UET1</accession>
<proteinExistence type="predicted"/>